<reference evidence="3" key="2">
    <citation type="submission" date="2019-10" db="EMBL/GenBank/DDBJ databases">
        <title>Conservation and host-specific expression of non-tandemly repeated heterogenous ribosome RNA gene in arbuscular mycorrhizal fungi.</title>
        <authorList>
            <person name="Maeda T."/>
            <person name="Kobayashi Y."/>
            <person name="Nakagawa T."/>
            <person name="Ezawa T."/>
            <person name="Yamaguchi K."/>
            <person name="Bino T."/>
            <person name="Nishimoto Y."/>
            <person name="Shigenobu S."/>
            <person name="Kawaguchi M."/>
        </authorList>
    </citation>
    <scope>NUCLEOTIDE SEQUENCE</scope>
    <source>
        <strain evidence="3">HR1</strain>
    </source>
</reference>
<dbReference type="AlphaFoldDB" id="A0A2Z6R5M5"/>
<feature type="compositionally biased region" description="Basic and acidic residues" evidence="1">
    <location>
        <begin position="177"/>
        <end position="190"/>
    </location>
</feature>
<dbReference type="EMBL" id="BLAL01000261">
    <property type="protein sequence ID" value="GES97805.1"/>
    <property type="molecule type" value="Genomic_DNA"/>
</dbReference>
<reference evidence="2 4" key="1">
    <citation type="submission" date="2017-11" db="EMBL/GenBank/DDBJ databases">
        <title>The genome of Rhizophagus clarus HR1 reveals common genetic basis of auxotrophy among arbuscular mycorrhizal fungi.</title>
        <authorList>
            <person name="Kobayashi Y."/>
        </authorList>
    </citation>
    <scope>NUCLEOTIDE SEQUENCE [LARGE SCALE GENOMIC DNA]</scope>
    <source>
        <strain evidence="2 4">HR1</strain>
    </source>
</reference>
<protein>
    <submittedName>
        <fullName evidence="2">Uncharacterized protein</fullName>
    </submittedName>
</protein>
<comment type="caution">
    <text evidence="2">The sequence shown here is derived from an EMBL/GenBank/DDBJ whole genome shotgun (WGS) entry which is preliminary data.</text>
</comment>
<sequence>MSTKKSQNTASIINPNITSLKTNSNESKYLNNEVDDKVQKIQQSSKHQDDDDEDLSDLANGGWEDDFTDNEEDDVESRKEWETLEFLCQISKTRLNKNDSYKDGDEDVENGNDDIKGGNDDIKGGNDDVKNGNDDIKGGDVKNGIDSKNDSSIIDGNPEEDDNDYDDDRDNGSNDSAVERNGTEKNIKDSEDNENNENNKIKHNEIISSSIPAFSDVSDPLANNIEQPSSIPQSNIENRNRKRRSSENDNEIGVGTLQKTKKPKDDSLEIEKVHK</sequence>
<proteinExistence type="predicted"/>
<dbReference type="Proteomes" id="UP000247702">
    <property type="component" value="Unassembled WGS sequence"/>
</dbReference>
<accession>A0A2Z6R5M5</accession>
<keyword evidence="4" id="KW-1185">Reference proteome</keyword>
<feature type="region of interest" description="Disordered" evidence="1">
    <location>
        <begin position="1"/>
        <end position="78"/>
    </location>
</feature>
<evidence type="ECO:0000313" key="3">
    <source>
        <dbReference type="EMBL" id="GES97805.1"/>
    </source>
</evidence>
<gene>
    <name evidence="3" type="ORF">RCL2_002437700</name>
    <name evidence="2" type="ORF">RclHR1_14580003</name>
</gene>
<evidence type="ECO:0000313" key="2">
    <source>
        <dbReference type="EMBL" id="GBB88038.1"/>
    </source>
</evidence>
<dbReference type="EMBL" id="BEXD01000511">
    <property type="protein sequence ID" value="GBB88038.1"/>
    <property type="molecule type" value="Genomic_DNA"/>
</dbReference>
<feature type="region of interest" description="Disordered" evidence="1">
    <location>
        <begin position="92"/>
        <end position="275"/>
    </location>
</feature>
<organism evidence="2 4">
    <name type="scientific">Rhizophagus clarus</name>
    <dbReference type="NCBI Taxonomy" id="94130"/>
    <lineage>
        <taxon>Eukaryota</taxon>
        <taxon>Fungi</taxon>
        <taxon>Fungi incertae sedis</taxon>
        <taxon>Mucoromycota</taxon>
        <taxon>Glomeromycotina</taxon>
        <taxon>Glomeromycetes</taxon>
        <taxon>Glomerales</taxon>
        <taxon>Glomeraceae</taxon>
        <taxon>Rhizophagus</taxon>
    </lineage>
</organism>
<dbReference type="Proteomes" id="UP000615446">
    <property type="component" value="Unassembled WGS sequence"/>
</dbReference>
<feature type="compositionally biased region" description="Acidic residues" evidence="1">
    <location>
        <begin position="63"/>
        <end position="75"/>
    </location>
</feature>
<feature type="compositionally biased region" description="Basic and acidic residues" evidence="1">
    <location>
        <begin position="263"/>
        <end position="275"/>
    </location>
</feature>
<evidence type="ECO:0000256" key="1">
    <source>
        <dbReference type="SAM" id="MobiDB-lite"/>
    </source>
</evidence>
<dbReference type="OrthoDB" id="2427587at2759"/>
<evidence type="ECO:0000313" key="4">
    <source>
        <dbReference type="Proteomes" id="UP000247702"/>
    </source>
</evidence>
<feature type="compositionally biased region" description="Acidic residues" evidence="1">
    <location>
        <begin position="157"/>
        <end position="169"/>
    </location>
</feature>
<feature type="compositionally biased region" description="Basic and acidic residues" evidence="1">
    <location>
        <begin position="113"/>
        <end position="149"/>
    </location>
</feature>
<feature type="compositionally biased region" description="Polar residues" evidence="1">
    <location>
        <begin position="1"/>
        <end position="30"/>
    </location>
</feature>
<name>A0A2Z6R5M5_9GLOM</name>
<feature type="compositionally biased region" description="Polar residues" evidence="1">
    <location>
        <begin position="224"/>
        <end position="233"/>
    </location>
</feature>